<comment type="caution">
    <text evidence="3">The sequence shown here is derived from an EMBL/GenBank/DDBJ whole genome shotgun (WGS) entry which is preliminary data.</text>
</comment>
<dbReference type="Gene3D" id="3.40.50.720">
    <property type="entry name" value="NAD(P)-binding Rossmann-like Domain"/>
    <property type="match status" value="1"/>
</dbReference>
<organism evidence="3 4">
    <name type="scientific">Glaciihabitans tibetensis</name>
    <dbReference type="NCBI Taxonomy" id="1266600"/>
    <lineage>
        <taxon>Bacteria</taxon>
        <taxon>Bacillati</taxon>
        <taxon>Actinomycetota</taxon>
        <taxon>Actinomycetes</taxon>
        <taxon>Micrococcales</taxon>
        <taxon>Microbacteriaceae</taxon>
        <taxon>Glaciihabitans</taxon>
    </lineage>
</organism>
<proteinExistence type="predicted"/>
<dbReference type="GO" id="GO:0044877">
    <property type="term" value="F:protein-containing complex binding"/>
    <property type="evidence" value="ECO:0007669"/>
    <property type="project" value="TreeGrafter"/>
</dbReference>
<dbReference type="Pfam" id="PF13460">
    <property type="entry name" value="NAD_binding_10"/>
    <property type="match status" value="1"/>
</dbReference>
<dbReference type="PANTHER" id="PTHR12126:SF11">
    <property type="entry name" value="NADH DEHYDROGENASE [UBIQUINONE] 1 ALPHA SUBCOMPLEX SUBUNIT 9, MITOCHONDRIAL"/>
    <property type="match status" value="1"/>
</dbReference>
<dbReference type="AlphaFoldDB" id="A0A2T0VDQ7"/>
<evidence type="ECO:0000259" key="2">
    <source>
        <dbReference type="Pfam" id="PF13460"/>
    </source>
</evidence>
<dbReference type="Proteomes" id="UP000237983">
    <property type="component" value="Unassembled WGS sequence"/>
</dbReference>
<protein>
    <submittedName>
        <fullName evidence="3">Uncharacterized protein YbjT (DUF2867 family)</fullName>
    </submittedName>
</protein>
<dbReference type="InterPro" id="IPR016040">
    <property type="entry name" value="NAD(P)-bd_dom"/>
</dbReference>
<sequence>MAEILVTGGTGNLGRPTVARLRARGHIVRILTRGEGTPADGGHPGEGQPAGVAESAEADGSRAADTHPDRAHPDRTHPERTHPDRTFSDRAHLARGHLVHGDLVSGHGVAAAVDGVDTVIHLATTNGKRDVAATQHLIAACEKAAVRHLIVISIVGVDEIPLGYYRAKLQIESLVGQSTVPHTIVRVTQFHSFVARLFAFQRWSPVVFAPTFSFQPISVDDVAVRLTELAEGDAAGRVSDIGGPEQRTARNLARAWAKAASIKRPIWPLTLPGATFAGYATGHNLVPGPPYGTTTFENYLATRYDGTSH</sequence>
<reference evidence="3 4" key="1">
    <citation type="submission" date="2018-03" db="EMBL/GenBank/DDBJ databases">
        <title>Genomic Encyclopedia of Type Strains, Phase III (KMG-III): the genomes of soil and plant-associated and newly described type strains.</title>
        <authorList>
            <person name="Whitman W."/>
        </authorList>
    </citation>
    <scope>NUCLEOTIDE SEQUENCE [LARGE SCALE GENOMIC DNA]</scope>
    <source>
        <strain evidence="3 4">CGMCC 1.12484</strain>
    </source>
</reference>
<feature type="domain" description="NAD(P)-binding" evidence="2">
    <location>
        <begin position="94"/>
        <end position="191"/>
    </location>
</feature>
<evidence type="ECO:0000313" key="3">
    <source>
        <dbReference type="EMBL" id="PRY68318.1"/>
    </source>
</evidence>
<dbReference type="PANTHER" id="PTHR12126">
    <property type="entry name" value="NADH-UBIQUINONE OXIDOREDUCTASE 39 KDA SUBUNIT-RELATED"/>
    <property type="match status" value="1"/>
</dbReference>
<gene>
    <name evidence="3" type="ORF">B0I08_10420</name>
</gene>
<evidence type="ECO:0000313" key="4">
    <source>
        <dbReference type="Proteomes" id="UP000237983"/>
    </source>
</evidence>
<feature type="region of interest" description="Disordered" evidence="1">
    <location>
        <begin position="33"/>
        <end position="86"/>
    </location>
</feature>
<keyword evidence="4" id="KW-1185">Reference proteome</keyword>
<dbReference type="RefSeq" id="WP_219905635.1">
    <property type="nucleotide sequence ID" value="NZ_PVTL01000004.1"/>
</dbReference>
<dbReference type="InterPro" id="IPR036291">
    <property type="entry name" value="NAD(P)-bd_dom_sf"/>
</dbReference>
<dbReference type="SUPFAM" id="SSF51735">
    <property type="entry name" value="NAD(P)-binding Rossmann-fold domains"/>
    <property type="match status" value="1"/>
</dbReference>
<feature type="compositionally biased region" description="Basic and acidic residues" evidence="1">
    <location>
        <begin position="59"/>
        <end position="86"/>
    </location>
</feature>
<dbReference type="EMBL" id="PVTL01000004">
    <property type="protein sequence ID" value="PRY68318.1"/>
    <property type="molecule type" value="Genomic_DNA"/>
</dbReference>
<name>A0A2T0VDQ7_9MICO</name>
<evidence type="ECO:0000256" key="1">
    <source>
        <dbReference type="SAM" id="MobiDB-lite"/>
    </source>
</evidence>
<dbReference type="InterPro" id="IPR051207">
    <property type="entry name" value="ComplexI_NDUFA9_subunit"/>
</dbReference>
<accession>A0A2T0VDQ7</accession>